<organism evidence="3 4">
    <name type="scientific">Nonomuraea mangrovi</name>
    <dbReference type="NCBI Taxonomy" id="2316207"/>
    <lineage>
        <taxon>Bacteria</taxon>
        <taxon>Bacillati</taxon>
        <taxon>Actinomycetota</taxon>
        <taxon>Actinomycetes</taxon>
        <taxon>Streptosporangiales</taxon>
        <taxon>Streptosporangiaceae</taxon>
        <taxon>Nonomuraea</taxon>
    </lineage>
</organism>
<comment type="caution">
    <text evidence="3">The sequence shown here is derived from an EMBL/GenBank/DDBJ whole genome shotgun (WGS) entry which is preliminary data.</text>
</comment>
<dbReference type="RefSeq" id="WP_379573284.1">
    <property type="nucleotide sequence ID" value="NZ_JBHUFV010000026.1"/>
</dbReference>
<name>A0ABW4SWF5_9ACTN</name>
<gene>
    <name evidence="3" type="ORF">ACFSKW_17355</name>
</gene>
<protein>
    <recommendedName>
        <fullName evidence="5">MFS transporter</fullName>
    </recommendedName>
</protein>
<keyword evidence="4" id="KW-1185">Reference proteome</keyword>
<dbReference type="Proteomes" id="UP001597368">
    <property type="component" value="Unassembled WGS sequence"/>
</dbReference>
<reference evidence="4" key="1">
    <citation type="journal article" date="2019" name="Int. J. Syst. Evol. Microbiol.">
        <title>The Global Catalogue of Microorganisms (GCM) 10K type strain sequencing project: providing services to taxonomists for standard genome sequencing and annotation.</title>
        <authorList>
            <consortium name="The Broad Institute Genomics Platform"/>
            <consortium name="The Broad Institute Genome Sequencing Center for Infectious Disease"/>
            <person name="Wu L."/>
            <person name="Ma J."/>
        </authorList>
    </citation>
    <scope>NUCLEOTIDE SEQUENCE [LARGE SCALE GENOMIC DNA]</scope>
    <source>
        <strain evidence="4">ICMP 6774ER</strain>
    </source>
</reference>
<feature type="transmembrane region" description="Helical" evidence="1">
    <location>
        <begin position="25"/>
        <end position="45"/>
    </location>
</feature>
<feature type="transmembrane region" description="Helical" evidence="1">
    <location>
        <begin position="52"/>
        <end position="70"/>
    </location>
</feature>
<keyword evidence="1" id="KW-0472">Membrane</keyword>
<feature type="transmembrane region" description="Helical" evidence="1">
    <location>
        <begin position="115"/>
        <end position="139"/>
    </location>
</feature>
<dbReference type="EMBL" id="JBHUFV010000026">
    <property type="protein sequence ID" value="MFD1933240.1"/>
    <property type="molecule type" value="Genomic_DNA"/>
</dbReference>
<feature type="transmembrane region" description="Helical" evidence="1">
    <location>
        <begin position="90"/>
        <end position="108"/>
    </location>
</feature>
<sequence>MRATAFAVVCVLVSAALHVLAGGVAVRPSALAGAVALTWAGAFLLGRRQRGMGVLLAACFAAQYGMHHLFTAGAETPPPASLDHAHGGSGLAMLLVHVAVAAMSSWWLERGDTTLATILRLAVTSLGVLWAGLLILAGAPVESRLPRRPQVEHGIDRLRRLLLGAGVRRRGPPTSVSVL</sequence>
<keyword evidence="1" id="KW-0812">Transmembrane</keyword>
<accession>A0ABW4SWF5</accession>
<feature type="chain" id="PRO_5046793947" description="MFS transporter" evidence="2">
    <location>
        <begin position="22"/>
        <end position="179"/>
    </location>
</feature>
<evidence type="ECO:0000313" key="3">
    <source>
        <dbReference type="EMBL" id="MFD1933240.1"/>
    </source>
</evidence>
<evidence type="ECO:0000256" key="2">
    <source>
        <dbReference type="SAM" id="SignalP"/>
    </source>
</evidence>
<feature type="signal peptide" evidence="2">
    <location>
        <begin position="1"/>
        <end position="21"/>
    </location>
</feature>
<evidence type="ECO:0000256" key="1">
    <source>
        <dbReference type="SAM" id="Phobius"/>
    </source>
</evidence>
<evidence type="ECO:0000313" key="4">
    <source>
        <dbReference type="Proteomes" id="UP001597368"/>
    </source>
</evidence>
<evidence type="ECO:0008006" key="5">
    <source>
        <dbReference type="Google" id="ProtNLM"/>
    </source>
</evidence>
<keyword evidence="1" id="KW-1133">Transmembrane helix</keyword>
<keyword evidence="2" id="KW-0732">Signal</keyword>
<proteinExistence type="predicted"/>